<evidence type="ECO:0000313" key="4">
    <source>
        <dbReference type="EMBL" id="MBB4078025.1"/>
    </source>
</evidence>
<dbReference type="RefSeq" id="WP_183494255.1">
    <property type="nucleotide sequence ID" value="NZ_JACIFF010000001.1"/>
</dbReference>
<evidence type="ECO:0000256" key="1">
    <source>
        <dbReference type="ARBA" id="ARBA00006594"/>
    </source>
</evidence>
<comment type="similarity">
    <text evidence="1">Belongs to the N(4)/N(6)-methyltransferase family.</text>
</comment>
<protein>
    <recommendedName>
        <fullName evidence="3">N6 adenine-specific DNA methyltransferase N-terminal domain-containing protein</fullName>
    </recommendedName>
</protein>
<organism evidence="4 5">
    <name type="scientific">Neolewinella aquimaris</name>
    <dbReference type="NCBI Taxonomy" id="1835722"/>
    <lineage>
        <taxon>Bacteria</taxon>
        <taxon>Pseudomonadati</taxon>
        <taxon>Bacteroidota</taxon>
        <taxon>Saprospiria</taxon>
        <taxon>Saprospirales</taxon>
        <taxon>Lewinellaceae</taxon>
        <taxon>Neolewinella</taxon>
    </lineage>
</organism>
<dbReference type="Pfam" id="PF12161">
    <property type="entry name" value="HsdM_N"/>
    <property type="match status" value="1"/>
</dbReference>
<keyword evidence="5" id="KW-1185">Reference proteome</keyword>
<dbReference type="AlphaFoldDB" id="A0A840E2Y3"/>
<dbReference type="Gene3D" id="1.20.1260.30">
    <property type="match status" value="1"/>
</dbReference>
<accession>A0A840E2Y3</accession>
<dbReference type="Proteomes" id="UP000576209">
    <property type="component" value="Unassembled WGS sequence"/>
</dbReference>
<name>A0A840E2Y3_9BACT</name>
<dbReference type="InterPro" id="IPR022749">
    <property type="entry name" value="D12N6_MeTrfase_N"/>
</dbReference>
<dbReference type="GO" id="GO:0009307">
    <property type="term" value="P:DNA restriction-modification system"/>
    <property type="evidence" value="ECO:0007669"/>
    <property type="project" value="UniProtKB-KW"/>
</dbReference>
<gene>
    <name evidence="4" type="ORF">GGR28_000626</name>
</gene>
<evidence type="ECO:0000256" key="2">
    <source>
        <dbReference type="ARBA" id="ARBA00022747"/>
    </source>
</evidence>
<dbReference type="EMBL" id="JACIFF010000001">
    <property type="protein sequence ID" value="MBB4078025.1"/>
    <property type="molecule type" value="Genomic_DNA"/>
</dbReference>
<sequence length="49" mass="5583">MITGPGKSLVDAIWDHFANGGLTNALTVIEQFTYLMFLRRLDEQQVNEE</sequence>
<evidence type="ECO:0000313" key="5">
    <source>
        <dbReference type="Proteomes" id="UP000576209"/>
    </source>
</evidence>
<evidence type="ECO:0000259" key="3">
    <source>
        <dbReference type="Pfam" id="PF12161"/>
    </source>
</evidence>
<dbReference type="InterPro" id="IPR038333">
    <property type="entry name" value="T1MK-like_N_sf"/>
</dbReference>
<reference evidence="4 5" key="1">
    <citation type="submission" date="2020-08" db="EMBL/GenBank/DDBJ databases">
        <title>Genomic Encyclopedia of Type Strains, Phase IV (KMG-IV): sequencing the most valuable type-strain genomes for metagenomic binning, comparative biology and taxonomic classification.</title>
        <authorList>
            <person name="Goeker M."/>
        </authorList>
    </citation>
    <scope>NUCLEOTIDE SEQUENCE [LARGE SCALE GENOMIC DNA]</scope>
    <source>
        <strain evidence="4 5">DSM 105137</strain>
    </source>
</reference>
<feature type="domain" description="N6 adenine-specific DNA methyltransferase N-terminal" evidence="3">
    <location>
        <begin position="8"/>
        <end position="47"/>
    </location>
</feature>
<comment type="caution">
    <text evidence="4">The sequence shown here is derived from an EMBL/GenBank/DDBJ whole genome shotgun (WGS) entry which is preliminary data.</text>
</comment>
<proteinExistence type="inferred from homology"/>
<keyword evidence="2" id="KW-0680">Restriction system</keyword>